<dbReference type="Gene3D" id="1.10.10.60">
    <property type="entry name" value="Homeodomain-like"/>
    <property type="match status" value="1"/>
</dbReference>
<evidence type="ECO:0000313" key="4">
    <source>
        <dbReference type="EMBL" id="MRN54030.1"/>
    </source>
</evidence>
<dbReference type="PANTHER" id="PTHR43479:SF11">
    <property type="entry name" value="ACREF_ENVCD OPERON REPRESSOR-RELATED"/>
    <property type="match status" value="1"/>
</dbReference>
<dbReference type="AlphaFoldDB" id="A0A7X2H5X8"/>
<dbReference type="Proteomes" id="UP000463051">
    <property type="component" value="Unassembled WGS sequence"/>
</dbReference>
<dbReference type="PANTHER" id="PTHR43479">
    <property type="entry name" value="ACREF/ENVCD OPERON REPRESSOR-RELATED"/>
    <property type="match status" value="1"/>
</dbReference>
<dbReference type="SUPFAM" id="SSF46689">
    <property type="entry name" value="Homeodomain-like"/>
    <property type="match status" value="1"/>
</dbReference>
<comment type="caution">
    <text evidence="4">The sequence shown here is derived from an EMBL/GenBank/DDBJ whole genome shotgun (WGS) entry which is preliminary data.</text>
</comment>
<evidence type="ECO:0000259" key="3">
    <source>
        <dbReference type="PROSITE" id="PS50977"/>
    </source>
</evidence>
<organism evidence="4 5">
    <name type="scientific">Paenibacillus monticola</name>
    <dbReference type="NCBI Taxonomy" id="2666075"/>
    <lineage>
        <taxon>Bacteria</taxon>
        <taxon>Bacillati</taxon>
        <taxon>Bacillota</taxon>
        <taxon>Bacilli</taxon>
        <taxon>Bacillales</taxon>
        <taxon>Paenibacillaceae</taxon>
        <taxon>Paenibacillus</taxon>
    </lineage>
</organism>
<name>A0A7X2H5X8_9BACL</name>
<evidence type="ECO:0000313" key="5">
    <source>
        <dbReference type="Proteomes" id="UP000463051"/>
    </source>
</evidence>
<accession>A0A7X2H5X8</accession>
<keyword evidence="1 2" id="KW-0238">DNA-binding</keyword>
<proteinExistence type="predicted"/>
<evidence type="ECO:0000256" key="2">
    <source>
        <dbReference type="PROSITE-ProRule" id="PRU00335"/>
    </source>
</evidence>
<dbReference type="InterPro" id="IPR001647">
    <property type="entry name" value="HTH_TetR"/>
</dbReference>
<reference evidence="4 5" key="1">
    <citation type="submission" date="2019-11" db="EMBL/GenBank/DDBJ databases">
        <title>Paenibacillus monticola sp. nov., a novel PGPR strain isolated from mountain sample in China.</title>
        <authorList>
            <person name="Zhao Q."/>
            <person name="Li H.-P."/>
            <person name="Zhang J.-L."/>
        </authorList>
    </citation>
    <scope>NUCLEOTIDE SEQUENCE [LARGE SCALE GENOMIC DNA]</scope>
    <source>
        <strain evidence="4 5">LC-T2</strain>
    </source>
</reference>
<dbReference type="InterPro" id="IPR009057">
    <property type="entry name" value="Homeodomain-like_sf"/>
</dbReference>
<feature type="DNA-binding region" description="H-T-H motif" evidence="2">
    <location>
        <begin position="29"/>
        <end position="48"/>
    </location>
</feature>
<dbReference type="SUPFAM" id="SSF48498">
    <property type="entry name" value="Tetracyclin repressor-like, C-terminal domain"/>
    <property type="match status" value="1"/>
</dbReference>
<dbReference type="InterPro" id="IPR036271">
    <property type="entry name" value="Tet_transcr_reg_TetR-rel_C_sf"/>
</dbReference>
<dbReference type="InterPro" id="IPR013570">
    <property type="entry name" value="Tscrpt_reg_YsiA_C"/>
</dbReference>
<dbReference type="Pfam" id="PF00440">
    <property type="entry name" value="TetR_N"/>
    <property type="match status" value="1"/>
</dbReference>
<keyword evidence="5" id="KW-1185">Reference proteome</keyword>
<dbReference type="Gene3D" id="1.10.357.10">
    <property type="entry name" value="Tetracycline Repressor, domain 2"/>
    <property type="match status" value="1"/>
</dbReference>
<dbReference type="RefSeq" id="WP_154119052.1">
    <property type="nucleotide sequence ID" value="NZ_WJXB01000004.1"/>
</dbReference>
<evidence type="ECO:0000256" key="1">
    <source>
        <dbReference type="ARBA" id="ARBA00023125"/>
    </source>
</evidence>
<gene>
    <name evidence="4" type="ORF">GJB61_13675</name>
</gene>
<dbReference type="EMBL" id="WJXB01000004">
    <property type="protein sequence ID" value="MRN54030.1"/>
    <property type="molecule type" value="Genomic_DNA"/>
</dbReference>
<sequence length="198" mass="22888">MVKSLIHTKEGLVLSTIEVINDIGINNLSIRKVAMQQGVSEGAIFRHYKSKNELLLAVLDYFSKYDSDVFVTVQLNKLTATESIHYCFNTYATYYENYSAITAITQIYEVLRYEPELRTKIDSLIANRMNFMKGLIDDAITNNEIAPYVNSEQLATMMWGYFREICMQWRMSGLAFSLRDRVHEATSMFLDAFCVKHQ</sequence>
<dbReference type="InterPro" id="IPR050624">
    <property type="entry name" value="HTH-type_Tx_Regulator"/>
</dbReference>
<dbReference type="PROSITE" id="PS50977">
    <property type="entry name" value="HTH_TETR_2"/>
    <property type="match status" value="1"/>
</dbReference>
<dbReference type="Pfam" id="PF08359">
    <property type="entry name" value="TetR_C_4"/>
    <property type="match status" value="1"/>
</dbReference>
<protein>
    <submittedName>
        <fullName evidence="4">TetR family transcriptional regulator</fullName>
    </submittedName>
</protein>
<feature type="domain" description="HTH tetR-type" evidence="3">
    <location>
        <begin position="6"/>
        <end position="66"/>
    </location>
</feature>
<dbReference type="GO" id="GO:0003677">
    <property type="term" value="F:DNA binding"/>
    <property type="evidence" value="ECO:0007669"/>
    <property type="project" value="UniProtKB-UniRule"/>
</dbReference>